<dbReference type="AlphaFoldDB" id="A0A0G1YCZ3"/>
<evidence type="ECO:0000313" key="1">
    <source>
        <dbReference type="EMBL" id="KKW12827.1"/>
    </source>
</evidence>
<sequence>MNNNLIDLTRRCAKAADSPRIKKGPCNRWGHICGTVPELDEQAESGLRENAILVQWWHRANVAVFEAWGLLHDCRRRESLVVEYKVYAVGDREYHTHRGAKWSATRRGLGETVVEVLRTDHAATERARQERDQYMRDIMVYVLAAGDLYSALADWYGISSKQTICTTQDGYVLAQGLAWYFGGFIDFGTVPRKVAEAWVNGASVEEAKQLWGNR</sequence>
<evidence type="ECO:0000313" key="2">
    <source>
        <dbReference type="Proteomes" id="UP000034588"/>
    </source>
</evidence>
<protein>
    <submittedName>
        <fullName evidence="1">Uncharacterized protein</fullName>
    </submittedName>
</protein>
<organism evidence="1 2">
    <name type="scientific">Candidatus Gottesmanbacteria bacterium GW2011_GWB1_49_7</name>
    <dbReference type="NCBI Taxonomy" id="1618448"/>
    <lineage>
        <taxon>Bacteria</taxon>
        <taxon>Candidatus Gottesmaniibacteriota</taxon>
    </lineage>
</organism>
<name>A0A0G1YCZ3_9BACT</name>
<gene>
    <name evidence="1" type="ORF">UY48_C0008G0002</name>
</gene>
<comment type="caution">
    <text evidence="1">The sequence shown here is derived from an EMBL/GenBank/DDBJ whole genome shotgun (WGS) entry which is preliminary data.</text>
</comment>
<dbReference type="Proteomes" id="UP000034588">
    <property type="component" value="Unassembled WGS sequence"/>
</dbReference>
<proteinExistence type="predicted"/>
<accession>A0A0G1YCZ3</accession>
<dbReference type="EMBL" id="LCQD01000008">
    <property type="protein sequence ID" value="KKW12827.1"/>
    <property type="molecule type" value="Genomic_DNA"/>
</dbReference>
<reference evidence="1 2" key="1">
    <citation type="journal article" date="2015" name="Nature">
        <title>rRNA introns, odd ribosomes, and small enigmatic genomes across a large radiation of phyla.</title>
        <authorList>
            <person name="Brown C.T."/>
            <person name="Hug L.A."/>
            <person name="Thomas B.C."/>
            <person name="Sharon I."/>
            <person name="Castelle C.J."/>
            <person name="Singh A."/>
            <person name="Wilkins M.J."/>
            <person name="Williams K.H."/>
            <person name="Banfield J.F."/>
        </authorList>
    </citation>
    <scope>NUCLEOTIDE SEQUENCE [LARGE SCALE GENOMIC DNA]</scope>
</reference>